<evidence type="ECO:0000313" key="6">
    <source>
        <dbReference type="Proteomes" id="UP000434276"/>
    </source>
</evidence>
<accession>A0A5S9XT44</accession>
<dbReference type="InterPro" id="IPR008984">
    <property type="entry name" value="SMAD_FHA_dom_sf"/>
</dbReference>
<feature type="compositionally biased region" description="Basic and acidic residues" evidence="1">
    <location>
        <begin position="292"/>
        <end position="303"/>
    </location>
</feature>
<reference evidence="5" key="1">
    <citation type="journal article" date="2016" name="Proc. Natl. Acad. Sci. U.S.A.">
        <title>Chromosome-level assembly of Arabidopsis thaliana Ler reveals the extent of translocation and inversion polymorphisms.</title>
        <authorList>
            <person name="Zapata L."/>
            <person name="Ding J."/>
            <person name="Willing E.M."/>
            <person name="Hartwig B."/>
            <person name="Bezdan D."/>
            <person name="Jiao W.B."/>
            <person name="Patel V."/>
            <person name="Velikkakam James G."/>
            <person name="Koornneef M."/>
            <person name="Ossowski S."/>
            <person name="Schneeberger K."/>
        </authorList>
    </citation>
    <scope>NUCLEOTIDE SEQUENCE [LARGE SCALE GENOMIC DNA]</scope>
    <source>
        <strain evidence="5">cv. Landsberg erecta</strain>
    </source>
</reference>
<dbReference type="SMART" id="SM00240">
    <property type="entry name" value="FHA"/>
    <property type="match status" value="1"/>
</dbReference>
<sequence>MVTPSLRLVFVKGPREGDALDYKPGSTIRVGRIVRGNEIAIKDAGISTKHLRIESDSGNWVIQDLGSSNGTLLNSNALDPETSVNLGDGDVIKLGEYTSIVVNFVIDDFQEKKLTRNNRRQANARKRIRVLESINLGDITEEEKGLDVKFENKPSSRVRKVRKIEDSEKLGITDGLQEDLVEKNGSFRNVESIQSSCVNLIKVEMEDCAMVEENLGRGLKKRVSSKATRSKKIEESVGKACLGVVNVEKVETLKEKRITRATRSKKIDIVGDSYLELDMVLNRARKNKGKNKKADQKPLKSFENDEVTDSGEQGLSCHVEEDMNNELDTDLRKMTLGALFSFLEGHLSKEIIHKTENMIEPMRSKTQRVREYISDQRKVQAKACMC</sequence>
<name>A0A178V0M9_ARATH</name>
<proteinExistence type="predicted"/>
<reference evidence="4" key="2">
    <citation type="submission" date="2016-03" db="EMBL/GenBank/DDBJ databases">
        <title>Full-length assembly of Arabidopsis thaliana Ler reveals the complement of translocations and inversions.</title>
        <authorList>
            <person name="Zapata L."/>
            <person name="Schneeberger K."/>
            <person name="Ossowski S."/>
        </authorList>
    </citation>
    <scope>NUCLEOTIDE SEQUENCE [LARGE SCALE GENOMIC DNA]</scope>
    <source>
        <tissue evidence="4">Leaf</tissue>
    </source>
</reference>
<dbReference type="Proteomes" id="UP000434276">
    <property type="component" value="Unassembled WGS sequence"/>
</dbReference>
<dbReference type="PROSITE" id="PS50006">
    <property type="entry name" value="FHA_DOMAIN"/>
    <property type="match status" value="1"/>
</dbReference>
<dbReference type="CDD" id="cd22678">
    <property type="entry name" value="FHA_PP2C70-like"/>
    <property type="match status" value="1"/>
</dbReference>
<feature type="domain" description="FHA" evidence="2">
    <location>
        <begin position="28"/>
        <end position="78"/>
    </location>
</feature>
<organism evidence="4 5">
    <name type="scientific">Arabidopsis thaliana</name>
    <name type="common">Mouse-ear cress</name>
    <dbReference type="NCBI Taxonomy" id="3702"/>
    <lineage>
        <taxon>Eukaryota</taxon>
        <taxon>Viridiplantae</taxon>
        <taxon>Streptophyta</taxon>
        <taxon>Embryophyta</taxon>
        <taxon>Tracheophyta</taxon>
        <taxon>Spermatophyta</taxon>
        <taxon>Magnoliopsida</taxon>
        <taxon>eudicotyledons</taxon>
        <taxon>Gunneridae</taxon>
        <taxon>Pentapetalae</taxon>
        <taxon>rosids</taxon>
        <taxon>malvids</taxon>
        <taxon>Brassicales</taxon>
        <taxon>Brassicaceae</taxon>
        <taxon>Camelineae</taxon>
        <taxon>Arabidopsis</taxon>
    </lineage>
</organism>
<dbReference type="InterPro" id="IPR050923">
    <property type="entry name" value="Cell_Proc_Reg/RNA_Proc"/>
</dbReference>
<dbReference type="ExpressionAtlas" id="A0A178V0M9">
    <property type="expression patterns" value="baseline and differential"/>
</dbReference>
<dbReference type="Gene3D" id="2.60.200.20">
    <property type="match status" value="1"/>
</dbReference>
<dbReference type="PANTHER" id="PTHR23308">
    <property type="entry name" value="NUCLEAR INHIBITOR OF PROTEIN PHOSPHATASE-1"/>
    <property type="match status" value="1"/>
</dbReference>
<accession>A0A178V0M9</accession>
<dbReference type="AlphaFoldDB" id="A0A178V0M9"/>
<protein>
    <recommendedName>
        <fullName evidence="2">FHA domain-containing protein</fullName>
    </recommendedName>
</protein>
<evidence type="ECO:0000313" key="4">
    <source>
        <dbReference type="EMBL" id="OAO98622.1"/>
    </source>
</evidence>
<dbReference type="EMBL" id="CACSHJ010000095">
    <property type="protein sequence ID" value="CAA0395228.1"/>
    <property type="molecule type" value="Genomic_DNA"/>
</dbReference>
<gene>
    <name evidence="4" type="ordered locus">AXX17_At4g16710</name>
    <name evidence="3" type="ORF">C24_LOCUS17976</name>
</gene>
<feature type="region of interest" description="Disordered" evidence="1">
    <location>
        <begin position="286"/>
        <end position="311"/>
    </location>
</feature>
<dbReference type="Proteomes" id="UP000078284">
    <property type="component" value="Chromosome 4"/>
</dbReference>
<dbReference type="InterPro" id="IPR000253">
    <property type="entry name" value="FHA_dom"/>
</dbReference>
<evidence type="ECO:0000313" key="3">
    <source>
        <dbReference type="EMBL" id="CAA0395228.1"/>
    </source>
</evidence>
<dbReference type="SUPFAM" id="SSF49879">
    <property type="entry name" value="SMAD/FHA domain"/>
    <property type="match status" value="1"/>
</dbReference>
<evidence type="ECO:0000256" key="1">
    <source>
        <dbReference type="SAM" id="MobiDB-lite"/>
    </source>
</evidence>
<reference evidence="3 6" key="3">
    <citation type="submission" date="2019-12" db="EMBL/GenBank/DDBJ databases">
        <authorList>
            <person name="Jiao W.-B."/>
            <person name="Schneeberger K."/>
        </authorList>
    </citation>
    <scope>NUCLEOTIDE SEQUENCE [LARGE SCALE GENOMIC DNA]</scope>
    <source>
        <strain evidence="6">cv. C24</strain>
    </source>
</reference>
<dbReference type="Pfam" id="PF00498">
    <property type="entry name" value="FHA"/>
    <property type="match status" value="1"/>
</dbReference>
<dbReference type="EMBL" id="LUHQ01000004">
    <property type="protein sequence ID" value="OAO98622.1"/>
    <property type="molecule type" value="Genomic_DNA"/>
</dbReference>
<evidence type="ECO:0000313" key="5">
    <source>
        <dbReference type="Proteomes" id="UP000078284"/>
    </source>
</evidence>
<evidence type="ECO:0000259" key="2">
    <source>
        <dbReference type="PROSITE" id="PS50006"/>
    </source>
</evidence>
<dbReference type="OrthoDB" id="687730at2759"/>